<name>A0A0K1QFJ3_9BACT</name>
<evidence type="ECO:0000313" key="4">
    <source>
        <dbReference type="Proteomes" id="UP000064967"/>
    </source>
</evidence>
<dbReference type="Gene3D" id="3.20.20.100">
    <property type="entry name" value="NADP-dependent oxidoreductase domain"/>
    <property type="match status" value="1"/>
</dbReference>
<dbReference type="PANTHER" id="PTHR43625:SF40">
    <property type="entry name" value="ALDO-KETO REDUCTASE YAKC [NADP(+)]"/>
    <property type="match status" value="1"/>
</dbReference>
<sequence>MSSNGKNLGTIKLGAGPAVFPLALGCMGMTGGIYGAIDERESIKTIHTALERGVTLLDTGDFYSMGENELLIARALRERPDLREKALLSVKFGAMRSPDGAFVGFDARPAAVKNFVAYSLVRLGVDHIDIYRPARLDASVPIEDTIGAIADLVKAGYVRSIGLSEVGPETIRRAQAVHPIADLQIEYSLMSRGPEEKIFPVLAELGIGVTAYGVLSRGLLSGSKVQSKGDYRAVLPRFMGEAGERNRQLVAALETIAAERGATTGQLAIAWVLAKGKGRGLVPTIGSRTVAQLEEALGALALDLSDDDVARIERAVPAEAVAGTRYGAEQMHHLDSER</sequence>
<dbReference type="PROSITE" id="PS51257">
    <property type="entry name" value="PROKAR_LIPOPROTEIN"/>
    <property type="match status" value="1"/>
</dbReference>
<dbReference type="InterPro" id="IPR023210">
    <property type="entry name" value="NADP_OxRdtase_dom"/>
</dbReference>
<evidence type="ECO:0000256" key="1">
    <source>
        <dbReference type="ARBA" id="ARBA00023002"/>
    </source>
</evidence>
<dbReference type="Pfam" id="PF00248">
    <property type="entry name" value="Aldo_ket_red"/>
    <property type="match status" value="1"/>
</dbReference>
<gene>
    <name evidence="3" type="ORF">AKJ09_11156</name>
</gene>
<evidence type="ECO:0000313" key="3">
    <source>
        <dbReference type="EMBL" id="AKV04493.1"/>
    </source>
</evidence>
<dbReference type="PANTHER" id="PTHR43625">
    <property type="entry name" value="AFLATOXIN B1 ALDEHYDE REDUCTASE"/>
    <property type="match status" value="1"/>
</dbReference>
<protein>
    <submittedName>
        <fullName evidence="3">Aldo-keto reductase</fullName>
    </submittedName>
</protein>
<dbReference type="Proteomes" id="UP000064967">
    <property type="component" value="Chromosome"/>
</dbReference>
<dbReference type="PATRIC" id="fig|1391654.3.peg.11322"/>
<accession>A0A0K1QFJ3</accession>
<dbReference type="RefSeq" id="WP_146655096.1">
    <property type="nucleotide sequence ID" value="NZ_CP012333.1"/>
</dbReference>
<organism evidence="3 4">
    <name type="scientific">Labilithrix luteola</name>
    <dbReference type="NCBI Taxonomy" id="1391654"/>
    <lineage>
        <taxon>Bacteria</taxon>
        <taxon>Pseudomonadati</taxon>
        <taxon>Myxococcota</taxon>
        <taxon>Polyangia</taxon>
        <taxon>Polyangiales</taxon>
        <taxon>Labilitrichaceae</taxon>
        <taxon>Labilithrix</taxon>
    </lineage>
</organism>
<feature type="domain" description="NADP-dependent oxidoreductase" evidence="2">
    <location>
        <begin position="22"/>
        <end position="315"/>
    </location>
</feature>
<dbReference type="OrthoDB" id="5523216at2"/>
<keyword evidence="1" id="KW-0560">Oxidoreductase</keyword>
<dbReference type="GO" id="GO:0005737">
    <property type="term" value="C:cytoplasm"/>
    <property type="evidence" value="ECO:0007669"/>
    <property type="project" value="TreeGrafter"/>
</dbReference>
<dbReference type="GO" id="GO:0016491">
    <property type="term" value="F:oxidoreductase activity"/>
    <property type="evidence" value="ECO:0007669"/>
    <property type="project" value="UniProtKB-KW"/>
</dbReference>
<dbReference type="SUPFAM" id="SSF51430">
    <property type="entry name" value="NAD(P)-linked oxidoreductase"/>
    <property type="match status" value="1"/>
</dbReference>
<dbReference type="EMBL" id="CP012333">
    <property type="protein sequence ID" value="AKV04493.1"/>
    <property type="molecule type" value="Genomic_DNA"/>
</dbReference>
<keyword evidence="4" id="KW-1185">Reference proteome</keyword>
<reference evidence="3 4" key="1">
    <citation type="submission" date="2015-08" db="EMBL/GenBank/DDBJ databases">
        <authorList>
            <person name="Babu N.S."/>
            <person name="Beckwith C.J."/>
            <person name="Beseler K.G."/>
            <person name="Brison A."/>
            <person name="Carone J.V."/>
            <person name="Caskin T.P."/>
            <person name="Diamond M."/>
            <person name="Durham M.E."/>
            <person name="Foxe J.M."/>
            <person name="Go M."/>
            <person name="Henderson B.A."/>
            <person name="Jones I.B."/>
            <person name="McGettigan J.A."/>
            <person name="Micheletti S.J."/>
            <person name="Nasrallah M.E."/>
            <person name="Ortiz D."/>
            <person name="Piller C.R."/>
            <person name="Privatt S.R."/>
            <person name="Schneider S.L."/>
            <person name="Sharp S."/>
            <person name="Smith T.C."/>
            <person name="Stanton J.D."/>
            <person name="Ullery H.E."/>
            <person name="Wilson R.J."/>
            <person name="Serrano M.G."/>
            <person name="Buck G."/>
            <person name="Lee V."/>
            <person name="Wang Y."/>
            <person name="Carvalho R."/>
            <person name="Voegtly L."/>
            <person name="Shi R."/>
            <person name="Duckworth R."/>
            <person name="Johnson A."/>
            <person name="Loviza R."/>
            <person name="Walstead R."/>
            <person name="Shah Z."/>
            <person name="Kiflezghi M."/>
            <person name="Wade K."/>
            <person name="Ball S.L."/>
            <person name="Bradley K.W."/>
            <person name="Asai D.J."/>
            <person name="Bowman C.A."/>
            <person name="Russell D.A."/>
            <person name="Pope W.H."/>
            <person name="Jacobs-Sera D."/>
            <person name="Hendrix R.W."/>
            <person name="Hatfull G.F."/>
        </authorList>
    </citation>
    <scope>NUCLEOTIDE SEQUENCE [LARGE SCALE GENOMIC DNA]</scope>
    <source>
        <strain evidence="3 4">DSM 27648</strain>
    </source>
</reference>
<dbReference type="InterPro" id="IPR036812">
    <property type="entry name" value="NAD(P)_OxRdtase_dom_sf"/>
</dbReference>
<dbReference type="AlphaFoldDB" id="A0A0K1QFJ3"/>
<proteinExistence type="predicted"/>
<dbReference type="KEGG" id="llu:AKJ09_11156"/>
<dbReference type="InterPro" id="IPR050791">
    <property type="entry name" value="Aldo-Keto_reductase"/>
</dbReference>
<evidence type="ECO:0000259" key="2">
    <source>
        <dbReference type="Pfam" id="PF00248"/>
    </source>
</evidence>
<dbReference type="STRING" id="1391654.AKJ09_11156"/>